<evidence type="ECO:0000256" key="5">
    <source>
        <dbReference type="SAM" id="MobiDB-lite"/>
    </source>
</evidence>
<evidence type="ECO:0000256" key="3">
    <source>
        <dbReference type="ARBA" id="ARBA00022679"/>
    </source>
</evidence>
<reference evidence="7 8" key="1">
    <citation type="journal article" date="2024" name="Nat. Commun.">
        <title>Phylogenomics reveals the evolutionary origins of lichenization in chlorophyte algae.</title>
        <authorList>
            <person name="Puginier C."/>
            <person name="Libourel C."/>
            <person name="Otte J."/>
            <person name="Skaloud P."/>
            <person name="Haon M."/>
            <person name="Grisel S."/>
            <person name="Petersen M."/>
            <person name="Berrin J.G."/>
            <person name="Delaux P.M."/>
            <person name="Dal Grande F."/>
            <person name="Keller J."/>
        </authorList>
    </citation>
    <scope>NUCLEOTIDE SEQUENCE [LARGE SCALE GENOMIC DNA]</scope>
    <source>
        <strain evidence="7 8">SAG 2036</strain>
    </source>
</reference>
<protein>
    <recommendedName>
        <fullName evidence="6">Peripheral subunit-binding (PSBD) domain-containing protein</fullName>
    </recommendedName>
</protein>
<dbReference type="PANTHER" id="PTHR43178:SF14">
    <property type="entry name" value="LIPOAMIDE ACYLTRANSFERASE COMPONENT OF BRANCHED-CHAIN ALPHA-KETO ACID DEHYDROGENASE COMPLEX, MITOCHONDRIAL"/>
    <property type="match status" value="1"/>
</dbReference>
<dbReference type="GO" id="GO:0031405">
    <property type="term" value="F:lipoic acid binding"/>
    <property type="evidence" value="ECO:0007669"/>
    <property type="project" value="TreeGrafter"/>
</dbReference>
<dbReference type="InterPro" id="IPR023213">
    <property type="entry name" value="CAT-like_dom_sf"/>
</dbReference>
<evidence type="ECO:0000313" key="8">
    <source>
        <dbReference type="Proteomes" id="UP001465755"/>
    </source>
</evidence>
<dbReference type="AlphaFoldDB" id="A0AAW1NQA1"/>
<dbReference type="Gene3D" id="4.10.320.10">
    <property type="entry name" value="E3-binding domain"/>
    <property type="match status" value="1"/>
</dbReference>
<dbReference type="GO" id="GO:0016407">
    <property type="term" value="F:acetyltransferase activity"/>
    <property type="evidence" value="ECO:0007669"/>
    <property type="project" value="TreeGrafter"/>
</dbReference>
<feature type="non-terminal residue" evidence="7">
    <location>
        <position position="221"/>
    </location>
</feature>
<evidence type="ECO:0000259" key="6">
    <source>
        <dbReference type="PROSITE" id="PS51826"/>
    </source>
</evidence>
<evidence type="ECO:0000256" key="1">
    <source>
        <dbReference type="ARBA" id="ARBA00001938"/>
    </source>
</evidence>
<gene>
    <name evidence="7" type="ORF">WJX73_009308</name>
</gene>
<feature type="domain" description="Peripheral subunit-binding (PSBD)" evidence="6">
    <location>
        <begin position="50"/>
        <end position="87"/>
    </location>
</feature>
<evidence type="ECO:0000256" key="4">
    <source>
        <dbReference type="ARBA" id="ARBA00023315"/>
    </source>
</evidence>
<dbReference type="InterPro" id="IPR004167">
    <property type="entry name" value="PSBD"/>
</dbReference>
<dbReference type="Proteomes" id="UP001465755">
    <property type="component" value="Unassembled WGS sequence"/>
</dbReference>
<dbReference type="InterPro" id="IPR036625">
    <property type="entry name" value="E3-bd_dom_sf"/>
</dbReference>
<feature type="region of interest" description="Disordered" evidence="5">
    <location>
        <begin position="1"/>
        <end position="48"/>
    </location>
</feature>
<feature type="compositionally biased region" description="Low complexity" evidence="5">
    <location>
        <begin position="91"/>
        <end position="112"/>
    </location>
</feature>
<dbReference type="Pfam" id="PF02817">
    <property type="entry name" value="E3_binding"/>
    <property type="match status" value="1"/>
</dbReference>
<keyword evidence="3" id="KW-0808">Transferase</keyword>
<evidence type="ECO:0000256" key="2">
    <source>
        <dbReference type="ARBA" id="ARBA00007317"/>
    </source>
</evidence>
<dbReference type="GO" id="GO:0005739">
    <property type="term" value="C:mitochondrion"/>
    <property type="evidence" value="ECO:0007669"/>
    <property type="project" value="TreeGrafter"/>
</dbReference>
<sequence>MEPLRQALQHPSHTDDPPHSTTAASPAGTQPAVGSGHGAPAQMHPAGQILASPAVRKLARDVGVALASVPGTGPSGRVTKEDVQACSTHQAAATADTPSSSESPAPAPASLSPEHRPLRGYRRAMVAAMTAAAAVPHCHFFDDIGVDELMRMREALQGSSQLAGQRLTLLPLLIKALSLVLLDHEELNSSLGEDGASIIVHRRHNIGVAMATPSGLVVSKH</sequence>
<accession>A0AAW1NQA1</accession>
<keyword evidence="8" id="KW-1185">Reference proteome</keyword>
<comment type="caution">
    <text evidence="7">The sequence shown here is derived from an EMBL/GenBank/DDBJ whole genome shotgun (WGS) entry which is preliminary data.</text>
</comment>
<name>A0AAW1NQA1_9CHLO</name>
<dbReference type="EMBL" id="JALJOQ010000156">
    <property type="protein sequence ID" value="KAK9792987.1"/>
    <property type="molecule type" value="Genomic_DNA"/>
</dbReference>
<proteinExistence type="inferred from homology"/>
<feature type="region of interest" description="Disordered" evidence="5">
    <location>
        <begin position="67"/>
        <end position="115"/>
    </location>
</feature>
<evidence type="ECO:0000313" key="7">
    <source>
        <dbReference type="EMBL" id="KAK9792987.1"/>
    </source>
</evidence>
<dbReference type="InterPro" id="IPR050743">
    <property type="entry name" value="2-oxoacid_DH_E2_comp"/>
</dbReference>
<dbReference type="SUPFAM" id="SSF47005">
    <property type="entry name" value="Peripheral subunit-binding domain of 2-oxo acid dehydrogenase complex"/>
    <property type="match status" value="1"/>
</dbReference>
<dbReference type="Pfam" id="PF00198">
    <property type="entry name" value="2-oxoacid_dh"/>
    <property type="match status" value="1"/>
</dbReference>
<dbReference type="Gene3D" id="3.30.559.10">
    <property type="entry name" value="Chloramphenicol acetyltransferase-like domain"/>
    <property type="match status" value="1"/>
</dbReference>
<dbReference type="SUPFAM" id="SSF52777">
    <property type="entry name" value="CoA-dependent acyltransferases"/>
    <property type="match status" value="1"/>
</dbReference>
<keyword evidence="4" id="KW-0012">Acyltransferase</keyword>
<comment type="similarity">
    <text evidence="2">Belongs to the 2-oxoacid dehydrogenase family.</text>
</comment>
<feature type="compositionally biased region" description="Polar residues" evidence="5">
    <location>
        <begin position="19"/>
        <end position="28"/>
    </location>
</feature>
<dbReference type="PROSITE" id="PS51826">
    <property type="entry name" value="PSBD"/>
    <property type="match status" value="1"/>
</dbReference>
<dbReference type="PANTHER" id="PTHR43178">
    <property type="entry name" value="DIHYDROLIPOAMIDE ACETYLTRANSFERASE COMPONENT OF PYRUVATE DEHYDROGENASE COMPLEX"/>
    <property type="match status" value="1"/>
</dbReference>
<comment type="cofactor">
    <cofactor evidence="1">
        <name>(R)-lipoate</name>
        <dbReference type="ChEBI" id="CHEBI:83088"/>
    </cofactor>
</comment>
<organism evidence="7 8">
    <name type="scientific">Symbiochloris irregularis</name>
    <dbReference type="NCBI Taxonomy" id="706552"/>
    <lineage>
        <taxon>Eukaryota</taxon>
        <taxon>Viridiplantae</taxon>
        <taxon>Chlorophyta</taxon>
        <taxon>core chlorophytes</taxon>
        <taxon>Trebouxiophyceae</taxon>
        <taxon>Trebouxiales</taxon>
        <taxon>Trebouxiaceae</taxon>
        <taxon>Symbiochloris</taxon>
    </lineage>
</organism>
<dbReference type="InterPro" id="IPR001078">
    <property type="entry name" value="2-oxoacid_DH_actylTfrase"/>
</dbReference>